<keyword evidence="3" id="KW-0378">Hydrolase</keyword>
<dbReference type="GO" id="GO:0016020">
    <property type="term" value="C:membrane"/>
    <property type="evidence" value="ECO:0007669"/>
    <property type="project" value="TreeGrafter"/>
</dbReference>
<dbReference type="Proteomes" id="UP001242288">
    <property type="component" value="Unassembled WGS sequence"/>
</dbReference>
<dbReference type="Gene3D" id="3.40.50.1820">
    <property type="entry name" value="alpha/beta hydrolase"/>
    <property type="match status" value="1"/>
</dbReference>
<dbReference type="InterPro" id="IPR029058">
    <property type="entry name" value="AB_hydrolase_fold"/>
</dbReference>
<proteinExistence type="predicted"/>
<gene>
    <name evidence="3" type="ORF">NIE36_06490</name>
    <name evidence="2" type="ORF">OSB80_06500</name>
</gene>
<dbReference type="GO" id="GO:0046464">
    <property type="term" value="P:acylglycerol catabolic process"/>
    <property type="evidence" value="ECO:0007669"/>
    <property type="project" value="TreeGrafter"/>
</dbReference>
<feature type="domain" description="AB hydrolase-1" evidence="1">
    <location>
        <begin position="30"/>
        <end position="259"/>
    </location>
</feature>
<organism evidence="3 5">
    <name type="scientific">Paraburkholderia madseniana</name>
    <dbReference type="NCBI Taxonomy" id="2599607"/>
    <lineage>
        <taxon>Bacteria</taxon>
        <taxon>Pseudomonadati</taxon>
        <taxon>Pseudomonadota</taxon>
        <taxon>Betaproteobacteria</taxon>
        <taxon>Burkholderiales</taxon>
        <taxon>Burkholderiaceae</taxon>
        <taxon>Paraburkholderia</taxon>
    </lineage>
</organism>
<dbReference type="Proteomes" id="UP001209412">
    <property type="component" value="Unassembled WGS sequence"/>
</dbReference>
<dbReference type="PANTHER" id="PTHR43798:SF5">
    <property type="entry name" value="MONOACYLGLYCEROL LIPASE ABHD6"/>
    <property type="match status" value="1"/>
</dbReference>
<evidence type="ECO:0000313" key="4">
    <source>
        <dbReference type="Proteomes" id="UP001209412"/>
    </source>
</evidence>
<name>A0AAP5BBE2_9BURK</name>
<dbReference type="InterPro" id="IPR000073">
    <property type="entry name" value="AB_hydrolase_1"/>
</dbReference>
<dbReference type="Pfam" id="PF00561">
    <property type="entry name" value="Abhydrolase_1"/>
    <property type="match status" value="1"/>
</dbReference>
<protein>
    <submittedName>
        <fullName evidence="3">Alpha/beta hydrolase</fullName>
    </submittedName>
</protein>
<dbReference type="PANTHER" id="PTHR43798">
    <property type="entry name" value="MONOACYLGLYCEROL LIPASE"/>
    <property type="match status" value="1"/>
</dbReference>
<dbReference type="GO" id="GO:0047372">
    <property type="term" value="F:monoacylglycerol lipase activity"/>
    <property type="evidence" value="ECO:0007669"/>
    <property type="project" value="TreeGrafter"/>
</dbReference>
<dbReference type="SUPFAM" id="SSF53474">
    <property type="entry name" value="alpha/beta-Hydrolases"/>
    <property type="match status" value="1"/>
</dbReference>
<comment type="caution">
    <text evidence="3">The sequence shown here is derived from an EMBL/GenBank/DDBJ whole genome shotgun (WGS) entry which is preliminary data.</text>
</comment>
<dbReference type="AlphaFoldDB" id="A0AAP5BBE2"/>
<reference evidence="3" key="1">
    <citation type="submission" date="2022-06" db="EMBL/GenBank/DDBJ databases">
        <title>PHB producers.</title>
        <authorList>
            <person name="Besaury L."/>
        </authorList>
    </citation>
    <scope>NUCLEOTIDE SEQUENCE</scope>
    <source>
        <strain evidence="3 4">SEWS6</strain>
    </source>
</reference>
<evidence type="ECO:0000259" key="1">
    <source>
        <dbReference type="Pfam" id="PF00561"/>
    </source>
</evidence>
<evidence type="ECO:0000313" key="3">
    <source>
        <dbReference type="EMBL" id="MDQ6406864.1"/>
    </source>
</evidence>
<dbReference type="InterPro" id="IPR050266">
    <property type="entry name" value="AB_hydrolase_sf"/>
</dbReference>
<evidence type="ECO:0000313" key="2">
    <source>
        <dbReference type="EMBL" id="MCX4145032.1"/>
    </source>
</evidence>
<dbReference type="EMBL" id="JAPKHW010000004">
    <property type="protein sequence ID" value="MCX4145032.1"/>
    <property type="molecule type" value="Genomic_DNA"/>
</dbReference>
<dbReference type="EMBL" id="JAMXWF010000004">
    <property type="protein sequence ID" value="MDQ6406864.1"/>
    <property type="molecule type" value="Genomic_DNA"/>
</dbReference>
<dbReference type="RefSeq" id="WP_266257048.1">
    <property type="nucleotide sequence ID" value="NZ_JAMXWF010000004.1"/>
</dbReference>
<dbReference type="PRINTS" id="PR00111">
    <property type="entry name" value="ABHYDROLASE"/>
</dbReference>
<sequence>MSIEIAATEFVRKTGIRFSFRWLGPRRGRPLVCLQHFSGTMDSWDPAVVNELSRRRPVIVFNNTGVGGTSGKTPDNIDQMAEDAAAFISTLCAPSVDLLGFSLGGMVAQVLASEYPGGIGKVILAGTAPQGGEEHLMEALQDAIAQKDAPDLRLPLFFTSSEASRAAGLDFLKRTSVRTAGRDPDSGEEIMRQQAKALIGWCASKDPTNSVLKAIQQPVLLVGGSHDTMLPNVNAIDMFRHLANAQLMLYPDAGQGAIFQYPSRFVQHALHFLSE</sequence>
<keyword evidence="4" id="KW-1185">Reference proteome</keyword>
<accession>A0AAP5BBE2</accession>
<evidence type="ECO:0000313" key="5">
    <source>
        <dbReference type="Proteomes" id="UP001242288"/>
    </source>
</evidence>